<gene>
    <name evidence="2" type="ORF">V7S43_009072</name>
</gene>
<evidence type="ECO:0000256" key="1">
    <source>
        <dbReference type="SAM" id="MobiDB-lite"/>
    </source>
</evidence>
<evidence type="ECO:0000313" key="3">
    <source>
        <dbReference type="Proteomes" id="UP001632037"/>
    </source>
</evidence>
<evidence type="ECO:0000313" key="2">
    <source>
        <dbReference type="EMBL" id="KAL3665636.1"/>
    </source>
</evidence>
<evidence type="ECO:0008006" key="4">
    <source>
        <dbReference type="Google" id="ProtNLM"/>
    </source>
</evidence>
<dbReference type="EMBL" id="JBIMZQ010000019">
    <property type="protein sequence ID" value="KAL3665636.1"/>
    <property type="molecule type" value="Genomic_DNA"/>
</dbReference>
<organism evidence="2 3">
    <name type="scientific">Phytophthora oleae</name>
    <dbReference type="NCBI Taxonomy" id="2107226"/>
    <lineage>
        <taxon>Eukaryota</taxon>
        <taxon>Sar</taxon>
        <taxon>Stramenopiles</taxon>
        <taxon>Oomycota</taxon>
        <taxon>Peronosporomycetes</taxon>
        <taxon>Peronosporales</taxon>
        <taxon>Peronosporaceae</taxon>
        <taxon>Phytophthora</taxon>
    </lineage>
</organism>
<reference evidence="2 3" key="1">
    <citation type="submission" date="2024-09" db="EMBL/GenBank/DDBJ databases">
        <title>Genome sequencing and assembly of Phytophthora oleae, isolate VK10A, causative agent of rot of olive drupes.</title>
        <authorList>
            <person name="Conti Taguali S."/>
            <person name="Riolo M."/>
            <person name="La Spada F."/>
            <person name="Cacciola S.O."/>
            <person name="Dionisio G."/>
        </authorList>
    </citation>
    <scope>NUCLEOTIDE SEQUENCE [LARGE SCALE GENOMIC DNA]</scope>
    <source>
        <strain evidence="2 3">VK10A</strain>
    </source>
</reference>
<feature type="compositionally biased region" description="Basic and acidic residues" evidence="1">
    <location>
        <begin position="75"/>
        <end position="88"/>
    </location>
</feature>
<proteinExistence type="predicted"/>
<sequence>MTTITQEMEDFLASCDLTTPFILNDNEDTGLEVSKAAPPPRRRGRKKRTGVDPVVKLEMDRLKERKRCSNYRQRRRDERERLQQEEKL</sequence>
<name>A0ABD3FIU4_9STRA</name>
<accession>A0ABD3FIU4</accession>
<comment type="caution">
    <text evidence="2">The sequence shown here is derived from an EMBL/GenBank/DDBJ whole genome shotgun (WGS) entry which is preliminary data.</text>
</comment>
<feature type="compositionally biased region" description="Basic residues" evidence="1">
    <location>
        <begin position="64"/>
        <end position="74"/>
    </location>
</feature>
<keyword evidence="3" id="KW-1185">Reference proteome</keyword>
<dbReference type="AlphaFoldDB" id="A0ABD3FIU4"/>
<protein>
    <recommendedName>
        <fullName evidence="4">BZIP domain-containing protein</fullName>
    </recommendedName>
</protein>
<dbReference type="Proteomes" id="UP001632037">
    <property type="component" value="Unassembled WGS sequence"/>
</dbReference>
<feature type="region of interest" description="Disordered" evidence="1">
    <location>
        <begin position="21"/>
        <end position="88"/>
    </location>
</feature>